<name>A0ACC2P608_9HYME</name>
<dbReference type="EMBL" id="CM056742">
    <property type="protein sequence ID" value="KAJ8679015.1"/>
    <property type="molecule type" value="Genomic_DNA"/>
</dbReference>
<gene>
    <name evidence="1" type="ORF">QAD02_014802</name>
</gene>
<comment type="caution">
    <text evidence="1">The sequence shown here is derived from an EMBL/GenBank/DDBJ whole genome shotgun (WGS) entry which is preliminary data.</text>
</comment>
<organism evidence="1 2">
    <name type="scientific">Eretmocerus hayati</name>
    <dbReference type="NCBI Taxonomy" id="131215"/>
    <lineage>
        <taxon>Eukaryota</taxon>
        <taxon>Metazoa</taxon>
        <taxon>Ecdysozoa</taxon>
        <taxon>Arthropoda</taxon>
        <taxon>Hexapoda</taxon>
        <taxon>Insecta</taxon>
        <taxon>Pterygota</taxon>
        <taxon>Neoptera</taxon>
        <taxon>Endopterygota</taxon>
        <taxon>Hymenoptera</taxon>
        <taxon>Apocrita</taxon>
        <taxon>Proctotrupomorpha</taxon>
        <taxon>Chalcidoidea</taxon>
        <taxon>Aphelinidae</taxon>
        <taxon>Aphelininae</taxon>
        <taxon>Eretmocerus</taxon>
    </lineage>
</organism>
<accession>A0ACC2P608</accession>
<sequence>MASLPSSNPEDCKENTPESINIRDGTDTHNHNSCVEKKGRCSDRAMFYKKPISKHNIKLEADLNDTPQEIRRQRILHYQKKNRDASFNVGRGLLEDVFNSENEEMEAEECGEPEEMEIDNTKRKQYKLRKDYARMLMLSEWMLEVPQDFRENWIMVPCPIGKRVLLIARKGSTKMYTRRGVHMHQFQSALPGGNSKSYKNSCTILDCIWSKDREMCYVLDVLAWSNQEMLNCETDFRFFWLRSQIDELPDLKNRVGGVNDYPILTLPDINCGRDFYECLESISTSLPLDGILFYHREAHYTSGRTPLVAWLKTYMLPEVLGVDVPEPYDEKPSVKEMMKMPWNSYLDCKLG</sequence>
<evidence type="ECO:0000313" key="2">
    <source>
        <dbReference type="Proteomes" id="UP001239111"/>
    </source>
</evidence>
<protein>
    <submittedName>
        <fullName evidence="1">Uncharacterized protein</fullName>
    </submittedName>
</protein>
<dbReference type="Proteomes" id="UP001239111">
    <property type="component" value="Chromosome 2"/>
</dbReference>
<evidence type="ECO:0000313" key="1">
    <source>
        <dbReference type="EMBL" id="KAJ8679015.1"/>
    </source>
</evidence>
<proteinExistence type="predicted"/>
<keyword evidence="2" id="KW-1185">Reference proteome</keyword>
<reference evidence="1" key="1">
    <citation type="submission" date="2023-04" db="EMBL/GenBank/DDBJ databases">
        <title>A chromosome-level genome assembly of the parasitoid wasp Eretmocerus hayati.</title>
        <authorList>
            <person name="Zhong Y."/>
            <person name="Liu S."/>
            <person name="Liu Y."/>
        </authorList>
    </citation>
    <scope>NUCLEOTIDE SEQUENCE</scope>
    <source>
        <strain evidence="1">ZJU_SS_LIU_2023</strain>
    </source>
</reference>